<evidence type="ECO:0000313" key="2">
    <source>
        <dbReference type="WBParaSite" id="jg17289"/>
    </source>
</evidence>
<dbReference type="Proteomes" id="UP000887574">
    <property type="component" value="Unplaced"/>
</dbReference>
<keyword evidence="1" id="KW-1185">Reference proteome</keyword>
<protein>
    <submittedName>
        <fullName evidence="2">Uncharacterized protein</fullName>
    </submittedName>
</protein>
<reference evidence="2" key="1">
    <citation type="submission" date="2022-11" db="UniProtKB">
        <authorList>
            <consortium name="WormBaseParasite"/>
        </authorList>
    </citation>
    <scope>IDENTIFICATION</scope>
</reference>
<sequence>MTSFFNKAANIRKKVVTNNRSVLLITDTFDVGGFITLDDIRGLHIVICLDWCFLTPSDVSFFKKLNFKPCDVGRSSKLSCQLINEVVGRFHFELRYSDCKRSHIRRNWNKCTEQKPQSAYYSWRSRANKYSCIKHTEHVNGSLSTASFSLFVMYEAPSNVSFSQA</sequence>
<dbReference type="AlphaFoldDB" id="A0A915D9L3"/>
<organism evidence="1 2">
    <name type="scientific">Ditylenchus dipsaci</name>
    <dbReference type="NCBI Taxonomy" id="166011"/>
    <lineage>
        <taxon>Eukaryota</taxon>
        <taxon>Metazoa</taxon>
        <taxon>Ecdysozoa</taxon>
        <taxon>Nematoda</taxon>
        <taxon>Chromadorea</taxon>
        <taxon>Rhabditida</taxon>
        <taxon>Tylenchina</taxon>
        <taxon>Tylenchomorpha</taxon>
        <taxon>Sphaerularioidea</taxon>
        <taxon>Anguinidae</taxon>
        <taxon>Anguininae</taxon>
        <taxon>Ditylenchus</taxon>
    </lineage>
</organism>
<evidence type="ECO:0000313" key="1">
    <source>
        <dbReference type="Proteomes" id="UP000887574"/>
    </source>
</evidence>
<dbReference type="WBParaSite" id="jg17289">
    <property type="protein sequence ID" value="jg17289"/>
    <property type="gene ID" value="jg17289"/>
</dbReference>
<name>A0A915D9L3_9BILA</name>
<proteinExistence type="predicted"/>
<accession>A0A915D9L3</accession>